<gene>
    <name evidence="1" type="ORF">M529_02590</name>
</gene>
<keyword evidence="2" id="KW-1185">Reference proteome</keyword>
<name>T0KB49_9SPHN</name>
<dbReference type="PATRIC" id="fig|1346791.3.peg.506"/>
<comment type="caution">
    <text evidence="1">The sequence shown here is derived from an EMBL/GenBank/DDBJ whole genome shotgun (WGS) entry which is preliminary data.</text>
</comment>
<proteinExistence type="predicted"/>
<accession>T0KB49</accession>
<evidence type="ECO:0000313" key="1">
    <source>
        <dbReference type="EMBL" id="EQB33919.1"/>
    </source>
</evidence>
<evidence type="ECO:0000313" key="2">
    <source>
        <dbReference type="Proteomes" id="UP000015523"/>
    </source>
</evidence>
<protein>
    <submittedName>
        <fullName evidence="1">Uncharacterized protein</fullName>
    </submittedName>
</protein>
<dbReference type="EMBL" id="AUWY01000023">
    <property type="protein sequence ID" value="EQB33919.1"/>
    <property type="molecule type" value="Genomic_DNA"/>
</dbReference>
<organism evidence="1 2">
    <name type="scientific">Sphingobium ummariense RL-3</name>
    <dbReference type="NCBI Taxonomy" id="1346791"/>
    <lineage>
        <taxon>Bacteria</taxon>
        <taxon>Pseudomonadati</taxon>
        <taxon>Pseudomonadota</taxon>
        <taxon>Alphaproteobacteria</taxon>
        <taxon>Sphingomonadales</taxon>
        <taxon>Sphingomonadaceae</taxon>
        <taxon>Sphingobium</taxon>
    </lineage>
</organism>
<dbReference type="AlphaFoldDB" id="T0KB49"/>
<sequence length="148" mass="16350">MRETRSAYASLNPRSLVIDLARCWQYARRSQRSPQAHLSRVLERLGCEILAPALNMFLSSFEAQLGRSTEIGYRNSITSDERELTILVDRILGDEADLPAIARRLQDAAIVGNFPIATPTQRAIDPDAQSGFAVPLPISLARATSRNA</sequence>
<dbReference type="OrthoDB" id="7473565at2"/>
<reference evidence="1 2" key="1">
    <citation type="journal article" date="2013" name="Genome Announc.">
        <title>Draft Genome Sequence of Sphingobium ummariense Strain RL-3, a Hexachlorocyclohexane-Degrading Bacterium.</title>
        <authorList>
            <person name="Kohli P."/>
            <person name="Dua A."/>
            <person name="Sangwan N."/>
            <person name="Oldach P."/>
            <person name="Khurana J.P."/>
            <person name="Lal R."/>
        </authorList>
    </citation>
    <scope>NUCLEOTIDE SEQUENCE [LARGE SCALE GENOMIC DNA]</scope>
    <source>
        <strain evidence="1 2">RL-3</strain>
    </source>
</reference>
<dbReference type="Proteomes" id="UP000015523">
    <property type="component" value="Unassembled WGS sequence"/>
</dbReference>
<dbReference type="RefSeq" id="WP_021316545.1">
    <property type="nucleotide sequence ID" value="NZ_AUWY01000023.1"/>
</dbReference>